<dbReference type="GO" id="GO:0004823">
    <property type="term" value="F:leucine-tRNA ligase activity"/>
    <property type="evidence" value="ECO:0007669"/>
    <property type="project" value="UniProtKB-UniRule"/>
</dbReference>
<dbReference type="InterPro" id="IPR002302">
    <property type="entry name" value="Leu-tRNA-ligase"/>
</dbReference>
<keyword evidence="2 9" id="KW-0963">Cytoplasm</keyword>
<dbReference type="InterPro" id="IPR025709">
    <property type="entry name" value="Leu_tRNA-synth_edit"/>
</dbReference>
<keyword evidence="4 9" id="KW-0547">Nucleotide-binding</keyword>
<proteinExistence type="inferred from homology"/>
<dbReference type="GO" id="GO:0006429">
    <property type="term" value="P:leucyl-tRNA aminoacylation"/>
    <property type="evidence" value="ECO:0007669"/>
    <property type="project" value="UniProtKB-UniRule"/>
</dbReference>
<organism evidence="14 15">
    <name type="scientific">Microscilla marina ATCC 23134</name>
    <dbReference type="NCBI Taxonomy" id="313606"/>
    <lineage>
        <taxon>Bacteria</taxon>
        <taxon>Pseudomonadati</taxon>
        <taxon>Bacteroidota</taxon>
        <taxon>Cytophagia</taxon>
        <taxon>Cytophagales</taxon>
        <taxon>Microscillaceae</taxon>
        <taxon>Microscilla</taxon>
    </lineage>
</organism>
<dbReference type="SUPFAM" id="SSF47323">
    <property type="entry name" value="Anticodon-binding domain of a subclass of class I aminoacyl-tRNA synthetases"/>
    <property type="match status" value="1"/>
</dbReference>
<dbReference type="PANTHER" id="PTHR43740:SF2">
    <property type="entry name" value="LEUCINE--TRNA LIGASE, MITOCHONDRIAL"/>
    <property type="match status" value="1"/>
</dbReference>
<gene>
    <name evidence="9" type="primary">leuS</name>
    <name evidence="14" type="ORF">M23134_08124</name>
</gene>
<feature type="domain" description="Leucyl-tRNA synthetase editing" evidence="13">
    <location>
        <begin position="277"/>
        <end position="462"/>
    </location>
</feature>
<keyword evidence="6 9" id="KW-0648">Protein biosynthesis</keyword>
<evidence type="ECO:0000256" key="5">
    <source>
        <dbReference type="ARBA" id="ARBA00022840"/>
    </source>
</evidence>
<dbReference type="GO" id="GO:0005829">
    <property type="term" value="C:cytosol"/>
    <property type="evidence" value="ECO:0007669"/>
    <property type="project" value="TreeGrafter"/>
</dbReference>
<dbReference type="PROSITE" id="PS00178">
    <property type="entry name" value="AA_TRNA_LIGASE_I"/>
    <property type="match status" value="1"/>
</dbReference>
<dbReference type="PANTHER" id="PTHR43740">
    <property type="entry name" value="LEUCYL-TRNA SYNTHETASE"/>
    <property type="match status" value="1"/>
</dbReference>
<dbReference type="Pfam" id="PF13603">
    <property type="entry name" value="tRNA-synt_1_2"/>
    <property type="match status" value="1"/>
</dbReference>
<feature type="binding site" evidence="9">
    <location>
        <position position="710"/>
    </location>
    <ligand>
        <name>ATP</name>
        <dbReference type="ChEBI" id="CHEBI:30616"/>
    </ligand>
</feature>
<dbReference type="InterPro" id="IPR014729">
    <property type="entry name" value="Rossmann-like_a/b/a_fold"/>
</dbReference>
<dbReference type="Pfam" id="PF08264">
    <property type="entry name" value="Anticodon_1"/>
    <property type="match status" value="1"/>
</dbReference>
<keyword evidence="15" id="KW-1185">Reference proteome</keyword>
<reference evidence="14 15" key="1">
    <citation type="submission" date="2007-01" db="EMBL/GenBank/DDBJ databases">
        <authorList>
            <person name="Haygood M."/>
            <person name="Podell S."/>
            <person name="Anderson C."/>
            <person name="Hopkinson B."/>
            <person name="Roe K."/>
            <person name="Barbeau K."/>
            <person name="Gaasterland T."/>
            <person name="Ferriera S."/>
            <person name="Johnson J."/>
            <person name="Kravitz S."/>
            <person name="Beeson K."/>
            <person name="Sutton G."/>
            <person name="Rogers Y.-H."/>
            <person name="Friedman R."/>
            <person name="Frazier M."/>
            <person name="Venter J.C."/>
        </authorList>
    </citation>
    <scope>NUCLEOTIDE SEQUENCE [LARGE SCALE GENOMIC DNA]</scope>
    <source>
        <strain evidence="14 15">ATCC 23134</strain>
    </source>
</reference>
<dbReference type="SUPFAM" id="SSF52374">
    <property type="entry name" value="Nucleotidylyl transferase"/>
    <property type="match status" value="1"/>
</dbReference>
<dbReference type="eggNOG" id="COG0495">
    <property type="taxonomic scope" value="Bacteria"/>
</dbReference>
<feature type="domain" description="Aminoacyl-tRNA synthetase class Ia" evidence="11">
    <location>
        <begin position="11"/>
        <end position="146"/>
    </location>
</feature>
<comment type="subcellular location">
    <subcellularLocation>
        <location evidence="9">Cytoplasm</location>
    </subcellularLocation>
</comment>
<evidence type="ECO:0000256" key="3">
    <source>
        <dbReference type="ARBA" id="ARBA00022598"/>
    </source>
</evidence>
<dbReference type="InterPro" id="IPR002300">
    <property type="entry name" value="aa-tRNA-synth_Ia"/>
</dbReference>
<keyword evidence="5 9" id="KW-0067">ATP-binding</keyword>
<dbReference type="FunFam" id="3.40.50.620:FF:000056">
    <property type="entry name" value="Leucine--tRNA ligase"/>
    <property type="match status" value="1"/>
</dbReference>
<evidence type="ECO:0000256" key="1">
    <source>
        <dbReference type="ARBA" id="ARBA00005594"/>
    </source>
</evidence>
<protein>
    <recommendedName>
        <fullName evidence="9">Leucine--tRNA ligase</fullName>
        <ecNumber evidence="9">6.1.1.4</ecNumber>
    </recommendedName>
    <alternativeName>
        <fullName evidence="9">Leucyl-tRNA synthetase</fullName>
        <shortName evidence="9">LeuRS</shortName>
    </alternativeName>
</protein>
<evidence type="ECO:0000256" key="7">
    <source>
        <dbReference type="ARBA" id="ARBA00023146"/>
    </source>
</evidence>
<evidence type="ECO:0000256" key="6">
    <source>
        <dbReference type="ARBA" id="ARBA00022917"/>
    </source>
</evidence>
<evidence type="ECO:0000256" key="9">
    <source>
        <dbReference type="HAMAP-Rule" id="MF_00049"/>
    </source>
</evidence>
<evidence type="ECO:0000313" key="15">
    <source>
        <dbReference type="Proteomes" id="UP000004095"/>
    </source>
</evidence>
<dbReference type="RefSeq" id="WP_002695228.1">
    <property type="nucleotide sequence ID" value="NZ_AAWS01000007.1"/>
</dbReference>
<keyword evidence="7 9" id="KW-0030">Aminoacyl-tRNA synthetase</keyword>
<dbReference type="FunFam" id="3.40.50.620:FF:000060">
    <property type="entry name" value="Leucine--tRNA ligase"/>
    <property type="match status" value="1"/>
</dbReference>
<dbReference type="InterPro" id="IPR001412">
    <property type="entry name" value="aa-tRNA-synth_I_CS"/>
</dbReference>
<dbReference type="GO" id="GO:0005524">
    <property type="term" value="F:ATP binding"/>
    <property type="evidence" value="ECO:0007669"/>
    <property type="project" value="UniProtKB-UniRule"/>
</dbReference>
<evidence type="ECO:0000313" key="14">
    <source>
        <dbReference type="EMBL" id="EAY30300.1"/>
    </source>
</evidence>
<dbReference type="InterPro" id="IPR009080">
    <property type="entry name" value="tRNAsynth_Ia_anticodon-bd"/>
</dbReference>
<comment type="caution">
    <text evidence="14">The sequence shown here is derived from an EMBL/GenBank/DDBJ whole genome shotgun (WGS) entry which is preliminary data.</text>
</comment>
<evidence type="ECO:0000256" key="8">
    <source>
        <dbReference type="ARBA" id="ARBA00047469"/>
    </source>
</evidence>
<dbReference type="NCBIfam" id="TIGR00396">
    <property type="entry name" value="leuS_bact"/>
    <property type="match status" value="1"/>
</dbReference>
<evidence type="ECO:0000256" key="2">
    <source>
        <dbReference type="ARBA" id="ARBA00022490"/>
    </source>
</evidence>
<comment type="caution">
    <text evidence="9">Lacks conserved residue(s) required for the propagation of feature annotation.</text>
</comment>
<feature type="domain" description="Methionyl/Valyl/Leucyl/Isoleucyl-tRNA synthetase anticodon-binding" evidence="12">
    <location>
        <begin position="789"/>
        <end position="897"/>
    </location>
</feature>
<comment type="similarity">
    <text evidence="1 9 10">Belongs to the class-I aminoacyl-tRNA synthetase family.</text>
</comment>
<dbReference type="SUPFAM" id="SSF50677">
    <property type="entry name" value="ValRS/IleRS/LeuRS editing domain"/>
    <property type="match status" value="1"/>
</dbReference>
<evidence type="ECO:0000256" key="10">
    <source>
        <dbReference type="RuleBase" id="RU363035"/>
    </source>
</evidence>
<dbReference type="Gene3D" id="1.10.730.10">
    <property type="entry name" value="Isoleucyl-tRNA Synthetase, Domain 1"/>
    <property type="match status" value="1"/>
</dbReference>
<evidence type="ECO:0000256" key="4">
    <source>
        <dbReference type="ARBA" id="ARBA00022741"/>
    </source>
</evidence>
<dbReference type="AlphaFoldDB" id="A1ZH31"/>
<dbReference type="GO" id="GO:0002161">
    <property type="term" value="F:aminoacyl-tRNA deacylase activity"/>
    <property type="evidence" value="ECO:0007669"/>
    <property type="project" value="InterPro"/>
</dbReference>
<comment type="catalytic activity">
    <reaction evidence="8 9">
        <text>tRNA(Leu) + L-leucine + ATP = L-leucyl-tRNA(Leu) + AMP + diphosphate</text>
        <dbReference type="Rhea" id="RHEA:11688"/>
        <dbReference type="Rhea" id="RHEA-COMP:9613"/>
        <dbReference type="Rhea" id="RHEA-COMP:9622"/>
        <dbReference type="ChEBI" id="CHEBI:30616"/>
        <dbReference type="ChEBI" id="CHEBI:33019"/>
        <dbReference type="ChEBI" id="CHEBI:57427"/>
        <dbReference type="ChEBI" id="CHEBI:78442"/>
        <dbReference type="ChEBI" id="CHEBI:78494"/>
        <dbReference type="ChEBI" id="CHEBI:456215"/>
        <dbReference type="EC" id="6.1.1.4"/>
    </reaction>
</comment>
<dbReference type="HAMAP" id="MF_00049_B">
    <property type="entry name" value="Leu_tRNA_synth_B"/>
    <property type="match status" value="1"/>
</dbReference>
<sequence>MVYDPKQIEPKWQEYWQQNNVYKTEIDHNKPKYYTLDMFPYPSGKGLHIGHPLGYTASDIMARYKRMKGFNVLHPMGFDSFGLPAEQHAIDTGQHPAVTTEQNIATFKSQLSKLGFCFDWSREIQTSSPEYYQWTQWIFMQLFNSWFNYDTNKAEAIDTLYAAFEQTGNQSINAACDEDVVEFTAEEWKAFTEEEKYKISLQYRLTYVADSVVNWCPALGTVLANDEIKDGVSERGGHPVERKKMKQWSMRITAYADRLLQGLDKIEWSDPLKEMQRNWIGKSHGAEMDFKVDGHEVTLTCFTTRPDTIYGVTFMVMAPEHDLVAQLTTPEQKAEVEAYVEMAKNRSERERQSEVKRVSGVFTGSYVMNPISGEKAPLWVADYVLAGYGTGVVMAVPGGDERDFRFARHFNLPVTAVVKSTRLDEKGEVVEANPTKDDVMINSGFLNGMTCLEAIQAVIKKAEADDTGKGKVNFRLRDAVFSRQRYWGEPVPAYFKNDLPYMIKEEELPLTLPEISEYKPTADGDPPLGRAKGWLYQGQYPYELTTMPGWAGSSWYFARYMDAQNAEEFVNKEKAAYWNQVDLYIGGTEHAVGHLLYARFWAHFLNDRGFLPYGEPFKKLINQGMIQGNSAIIYRLKEDASKYISAKQKGTYKAEDLVEIHVTVKALTGEDTLDLNVLREWKPEDFKNATFVADADGSFYCDRRVEKMGKRYHNAINPDDVIADYSADTLRCYEMFLGPLEQSKPWDTKGIDGVHKFFRKMWRLFHSFDDQGEFDTTQGTSTDAEQKIIHKAIKRVTEDLERFSFNTPVSTLMICVNELTDAKCNKHEILENLLLIAAPYAPHIAEELWAKMGHVTSIHLADFPTHNEKYLQESSFEYPISINGKKRTTINVPLDMPKGDIEKQVLANEIVQKWLEGKAPKKVIVVPKRIVNVVI</sequence>
<dbReference type="Gene3D" id="3.40.50.620">
    <property type="entry name" value="HUPs"/>
    <property type="match status" value="3"/>
</dbReference>
<dbReference type="CDD" id="cd07958">
    <property type="entry name" value="Anticodon_Ia_Leu_BEm"/>
    <property type="match status" value="1"/>
</dbReference>
<dbReference type="InterPro" id="IPR009008">
    <property type="entry name" value="Val/Leu/Ile-tRNA-synth_edit"/>
</dbReference>
<keyword evidence="3 9" id="KW-0436">Ligase</keyword>
<dbReference type="Pfam" id="PF00133">
    <property type="entry name" value="tRNA-synt_1"/>
    <property type="match status" value="1"/>
</dbReference>
<dbReference type="EMBL" id="AAWS01000007">
    <property type="protein sequence ID" value="EAY30300.1"/>
    <property type="molecule type" value="Genomic_DNA"/>
</dbReference>
<dbReference type="OrthoDB" id="9810365at2"/>
<evidence type="ECO:0000259" key="13">
    <source>
        <dbReference type="Pfam" id="PF13603"/>
    </source>
</evidence>
<dbReference type="EC" id="6.1.1.4" evidence="9"/>
<evidence type="ECO:0000259" key="12">
    <source>
        <dbReference type="Pfam" id="PF08264"/>
    </source>
</evidence>
<evidence type="ECO:0000259" key="11">
    <source>
        <dbReference type="Pfam" id="PF00133"/>
    </source>
</evidence>
<dbReference type="FunFam" id="1.10.730.10:FF:000011">
    <property type="entry name" value="Leucine--tRNA ligase chloroplastic/mitochondrial"/>
    <property type="match status" value="1"/>
</dbReference>
<accession>A1ZH31</accession>
<dbReference type="InterPro" id="IPR013155">
    <property type="entry name" value="M/V/L/I-tRNA-synth_anticd-bd"/>
</dbReference>
<name>A1ZH31_MICM2</name>
<dbReference type="PRINTS" id="PR00985">
    <property type="entry name" value="TRNASYNTHLEU"/>
</dbReference>
<dbReference type="Proteomes" id="UP000004095">
    <property type="component" value="Unassembled WGS sequence"/>
</dbReference>